<evidence type="ECO:0000256" key="1">
    <source>
        <dbReference type="SAM" id="SignalP"/>
    </source>
</evidence>
<keyword evidence="1" id="KW-0732">Signal</keyword>
<dbReference type="RefSeq" id="WP_150648362.1">
    <property type="nucleotide sequence ID" value="NZ_CABVIN010000007.1"/>
</dbReference>
<accession>A0A5E7N9M9</accession>
<protein>
    <submittedName>
        <fullName evidence="2">Uncharacterized protein</fullName>
    </submittedName>
</protein>
<feature type="chain" id="PRO_5022856436" evidence="1">
    <location>
        <begin position="19"/>
        <end position="339"/>
    </location>
</feature>
<feature type="signal peptide" evidence="1">
    <location>
        <begin position="1"/>
        <end position="18"/>
    </location>
</feature>
<dbReference type="GO" id="GO:0005576">
    <property type="term" value="C:extracellular region"/>
    <property type="evidence" value="ECO:0007669"/>
    <property type="project" value="TreeGrafter"/>
</dbReference>
<proteinExistence type="predicted"/>
<reference evidence="2 3" key="1">
    <citation type="submission" date="2019-09" db="EMBL/GenBank/DDBJ databases">
        <authorList>
            <person name="Chandra G."/>
            <person name="Truman W A."/>
        </authorList>
    </citation>
    <scope>NUCLEOTIDE SEQUENCE [LARGE SCALE GENOMIC DNA]</scope>
    <source>
        <strain evidence="2">PS896</strain>
    </source>
</reference>
<dbReference type="PANTHER" id="PTHR37549">
    <property type="entry name" value="LIPOPROTEIN LPRI"/>
    <property type="match status" value="1"/>
</dbReference>
<dbReference type="InterPro" id="IPR052755">
    <property type="entry name" value="Lysozyme_Inhibitor_LprI"/>
</dbReference>
<dbReference type="PANTHER" id="PTHR37549:SF1">
    <property type="entry name" value="LIPOPROTEIN LPRI"/>
    <property type="match status" value="1"/>
</dbReference>
<gene>
    <name evidence="2" type="ORF">PS896_04496</name>
</gene>
<evidence type="ECO:0000313" key="2">
    <source>
        <dbReference type="EMBL" id="VVP33914.1"/>
    </source>
</evidence>
<sequence length="339" mass="37440" precursor="true">MFAISLRHVLALTSFAFASVTHASSFDCASAASKTEKAICADSYLSNLDQKLGSLWRSTLAEVADPKALKTDQRGWLKQRNQCEDRVPCLRRQYLMRLTALEYMVKPFSWDATWQLIPWGVSEGAEITTRRQDASHIAFDISAANGSHSGELEGIATIKGTQARYEQGECVLTFKALNGLIDVVQDGADSDCGAGMGVYYGGRYVPSKQAVLVDYDLLTLGVAQTQRENAMLHTLLKDDYQTLLQNCGLKMDGASSEEVPNSEVSNYWVRGLPSSNAAIVMRAPNEQFWIIVLVPQSGGKTLARYYTNVAQWKGRMPDVLQAWYESKGGEGHMPVDFMP</sequence>
<name>A0A5E7N9M9_PSEFL</name>
<dbReference type="Gene3D" id="1.20.1270.180">
    <property type="match status" value="1"/>
</dbReference>
<dbReference type="Proteomes" id="UP000377224">
    <property type="component" value="Unassembled WGS sequence"/>
</dbReference>
<evidence type="ECO:0000313" key="3">
    <source>
        <dbReference type="Proteomes" id="UP000377224"/>
    </source>
</evidence>
<dbReference type="AlphaFoldDB" id="A0A5E7N9M9"/>
<organism evidence="2 3">
    <name type="scientific">Pseudomonas fluorescens</name>
    <dbReference type="NCBI Taxonomy" id="294"/>
    <lineage>
        <taxon>Bacteria</taxon>
        <taxon>Pseudomonadati</taxon>
        <taxon>Pseudomonadota</taxon>
        <taxon>Gammaproteobacteria</taxon>
        <taxon>Pseudomonadales</taxon>
        <taxon>Pseudomonadaceae</taxon>
        <taxon>Pseudomonas</taxon>
    </lineage>
</organism>
<dbReference type="EMBL" id="CABVIN010000007">
    <property type="protein sequence ID" value="VVP33914.1"/>
    <property type="molecule type" value="Genomic_DNA"/>
</dbReference>